<dbReference type="eggNOG" id="ENOG5033EC0">
    <property type="taxonomic scope" value="Bacteria"/>
</dbReference>
<sequence>MSEVLASVESLYRGISGKPVSPALAERVNIVHSALSGLPAPRVRTVAAPVYVTDLGVRYFPDPLKFYKAHVEIAGSKTVAEDALVKAVSASSDDALASVVDSLVMFFGNYHAVVKGLKGRSENASLIHNYETLIILGSVYSAVADESATVTFERAENAASGSSQAYGAVHRKAAFYLKRLGNPDLAQRELQRGYDLYLNSDAGSILDLALFYNLQALIEVKMHSGNESIVLHKALDSLSRFDLSEVCVDVASRAGRYRSQILINKAQLLTRLGQFEDASAVLRDNLEQTHNVAYDYYPEALAEYVLMRYISGDYKEVCKLAPIAVGYMASIGAIGSVARLREVMVAALHKMGRDKEANLVLELRRSDVLGIKHIGEF</sequence>
<dbReference type="PATRIC" id="fig|435830.3.peg.619"/>
<dbReference type="RefSeq" id="WP_005985469.1">
    <property type="nucleotide sequence ID" value="NZ_JH470338.1"/>
</dbReference>
<comment type="caution">
    <text evidence="1">The sequence shown here is derived from an EMBL/GenBank/DDBJ whole genome shotgun (WGS) entry which is preliminary data.</text>
</comment>
<organism evidence="1 2">
    <name type="scientific">Actinomyces graevenitzii C83</name>
    <dbReference type="NCBI Taxonomy" id="435830"/>
    <lineage>
        <taxon>Bacteria</taxon>
        <taxon>Bacillati</taxon>
        <taxon>Actinomycetota</taxon>
        <taxon>Actinomycetes</taxon>
        <taxon>Actinomycetales</taxon>
        <taxon>Actinomycetaceae</taxon>
        <taxon>Actinomyces</taxon>
    </lineage>
</organism>
<gene>
    <name evidence="1" type="ORF">HMPREF0045_00644</name>
</gene>
<keyword evidence="2" id="KW-1185">Reference proteome</keyword>
<dbReference type="AlphaFoldDB" id="G9PE00"/>
<name>G9PE00_9ACTO</name>
<dbReference type="Gene3D" id="1.25.40.10">
    <property type="entry name" value="Tetratricopeptide repeat domain"/>
    <property type="match status" value="1"/>
</dbReference>
<dbReference type="SUPFAM" id="SSF48452">
    <property type="entry name" value="TPR-like"/>
    <property type="match status" value="1"/>
</dbReference>
<proteinExistence type="predicted"/>
<protein>
    <recommendedName>
        <fullName evidence="3">MalT-like TPR region domain-containing protein</fullName>
    </recommendedName>
</protein>
<dbReference type="OrthoDB" id="3252014at2"/>
<accession>G9PE00</accession>
<reference evidence="1 2" key="1">
    <citation type="submission" date="2011-10" db="EMBL/GenBank/DDBJ databases">
        <title>The Genome Sequence of Actinomyces graevenitzii C83.</title>
        <authorList>
            <consortium name="The Broad Institute Genome Sequencing Platform"/>
            <consortium name="The Broad Institute Genome Sequencing Center for Infectious Disease"/>
            <person name="Earl A."/>
            <person name="Ward D."/>
            <person name="Feldgarden M."/>
            <person name="Gevers D."/>
            <person name="Sibley C.D."/>
            <person name="Field T.R."/>
            <person name="Grinwis M."/>
            <person name="Eshaghurshan C.S."/>
            <person name="Surette M.G."/>
            <person name="Young S.K."/>
            <person name="Zeng Q."/>
            <person name="Gargeya S."/>
            <person name="Fitzgerald M."/>
            <person name="Haas B."/>
            <person name="Abouelleil A."/>
            <person name="Alvarado L."/>
            <person name="Arachchi H.M."/>
            <person name="Berlin A."/>
            <person name="Brown A."/>
            <person name="Chapman S.B."/>
            <person name="Chen Z."/>
            <person name="Dunbar C."/>
            <person name="Freedman E."/>
            <person name="Gearin G."/>
            <person name="Goldberg J."/>
            <person name="Griggs A."/>
            <person name="Gujja S."/>
            <person name="Heiman D."/>
            <person name="Howarth C."/>
            <person name="Larson L."/>
            <person name="Lui A."/>
            <person name="MacDonald P.J.P."/>
            <person name="Montmayeur A."/>
            <person name="Murphy C."/>
            <person name="Neiman D."/>
            <person name="Pearson M."/>
            <person name="Priest M."/>
            <person name="Roberts A."/>
            <person name="Saif S."/>
            <person name="Shea T."/>
            <person name="Shenoy N."/>
            <person name="Sisk P."/>
            <person name="Stolte C."/>
            <person name="Sykes S."/>
            <person name="Wortman J."/>
            <person name="Nusbaum C."/>
            <person name="Birren B."/>
        </authorList>
    </citation>
    <scope>NUCLEOTIDE SEQUENCE [LARGE SCALE GENOMIC DNA]</scope>
    <source>
        <strain evidence="1 2">C83</strain>
    </source>
</reference>
<dbReference type="Proteomes" id="UP000003822">
    <property type="component" value="Unassembled WGS sequence"/>
</dbReference>
<evidence type="ECO:0008006" key="3">
    <source>
        <dbReference type="Google" id="ProtNLM"/>
    </source>
</evidence>
<dbReference type="InterPro" id="IPR011990">
    <property type="entry name" value="TPR-like_helical_dom_sf"/>
</dbReference>
<evidence type="ECO:0000313" key="2">
    <source>
        <dbReference type="Proteomes" id="UP000003822"/>
    </source>
</evidence>
<dbReference type="STRING" id="435830.HMPREF0045_00644"/>
<evidence type="ECO:0000313" key="1">
    <source>
        <dbReference type="EMBL" id="EHM89231.1"/>
    </source>
</evidence>
<dbReference type="EMBL" id="ACRN01000002">
    <property type="protein sequence ID" value="EHM89231.1"/>
    <property type="molecule type" value="Genomic_DNA"/>
</dbReference>
<dbReference type="HOGENOM" id="CLU_062165_0_0_11"/>